<evidence type="ECO:0000259" key="8">
    <source>
        <dbReference type="PROSITE" id="PS50928"/>
    </source>
</evidence>
<evidence type="ECO:0000256" key="5">
    <source>
        <dbReference type="ARBA" id="ARBA00022989"/>
    </source>
</evidence>
<dbReference type="PANTHER" id="PTHR30465">
    <property type="entry name" value="INNER MEMBRANE ABC TRANSPORTER"/>
    <property type="match status" value="1"/>
</dbReference>
<sequence length="315" mass="35284">MCLLKYIFKRLIYMVFTLWVIITITFVLMHAIPGDPLGDKVEKLNEQVKQNYYEKYGLNKSLPEQYVYYLKGIVTHFDLGESFDHPGRTVKDIIVKNAPISAKIGAEGLVLGVTLGIALGVIAAFNRGRYPDYIVMVIALLGVAIPGFVFAALLQFFFGFKLKWFPIQGYEGFKYTILPAIALGLRSVAVYARYMRSSTLDVINQDYILTAKAKGVSDISLVWKHIIRNAILPAITILGPQIAMIFTGAFVIETIFSIPGFGQYYVTSVSSKDYMMIMGQTILISALYIFSLLIVDIIYGLVDPRIRVQGNKDRG</sequence>
<dbReference type="PANTHER" id="PTHR30465:SF74">
    <property type="entry name" value="OLIGOPEPTIDE TRANSPORT SYSTEM PERMEASE PROTEIN OPPB"/>
    <property type="match status" value="1"/>
</dbReference>
<feature type="transmembrane region" description="Helical" evidence="7">
    <location>
        <begin position="276"/>
        <end position="302"/>
    </location>
</feature>
<dbReference type="InterPro" id="IPR000515">
    <property type="entry name" value="MetI-like"/>
</dbReference>
<protein>
    <submittedName>
        <fullName evidence="9">Oligopeptide transport system permease protein OppB</fullName>
    </submittedName>
</protein>
<proteinExistence type="predicted"/>
<reference evidence="9" key="1">
    <citation type="submission" date="2019-08" db="EMBL/GenBank/DDBJ databases">
        <authorList>
            <person name="Kucharzyk K."/>
            <person name="Murdoch R.W."/>
            <person name="Higgins S."/>
            <person name="Loffler F."/>
        </authorList>
    </citation>
    <scope>NUCLEOTIDE SEQUENCE</scope>
</reference>
<evidence type="ECO:0000256" key="7">
    <source>
        <dbReference type="SAM" id="Phobius"/>
    </source>
</evidence>
<name>A0A645CKN8_9ZZZZ</name>
<evidence type="ECO:0000256" key="2">
    <source>
        <dbReference type="ARBA" id="ARBA00022448"/>
    </source>
</evidence>
<feature type="transmembrane region" description="Helical" evidence="7">
    <location>
        <begin position="12"/>
        <end position="32"/>
    </location>
</feature>
<dbReference type="AlphaFoldDB" id="A0A645CKN8"/>
<evidence type="ECO:0000313" key="9">
    <source>
        <dbReference type="EMBL" id="MPM77497.1"/>
    </source>
</evidence>
<dbReference type="GO" id="GO:0055085">
    <property type="term" value="P:transmembrane transport"/>
    <property type="evidence" value="ECO:0007669"/>
    <property type="project" value="InterPro"/>
</dbReference>
<organism evidence="9">
    <name type="scientific">bioreactor metagenome</name>
    <dbReference type="NCBI Taxonomy" id="1076179"/>
    <lineage>
        <taxon>unclassified sequences</taxon>
        <taxon>metagenomes</taxon>
        <taxon>ecological metagenomes</taxon>
    </lineage>
</organism>
<keyword evidence="3" id="KW-1003">Cell membrane</keyword>
<dbReference type="Pfam" id="PF19300">
    <property type="entry name" value="BPD_transp_1_N"/>
    <property type="match status" value="1"/>
</dbReference>
<dbReference type="GO" id="GO:0005886">
    <property type="term" value="C:plasma membrane"/>
    <property type="evidence" value="ECO:0007669"/>
    <property type="project" value="UniProtKB-SubCell"/>
</dbReference>
<keyword evidence="2" id="KW-0813">Transport</keyword>
<dbReference type="PROSITE" id="PS50928">
    <property type="entry name" value="ABC_TM1"/>
    <property type="match status" value="1"/>
</dbReference>
<dbReference type="Gene3D" id="1.10.3720.10">
    <property type="entry name" value="MetI-like"/>
    <property type="match status" value="1"/>
</dbReference>
<keyword evidence="6 7" id="KW-0472">Membrane</keyword>
<feature type="transmembrane region" description="Helical" evidence="7">
    <location>
        <begin position="108"/>
        <end position="126"/>
    </location>
</feature>
<evidence type="ECO:0000256" key="1">
    <source>
        <dbReference type="ARBA" id="ARBA00004651"/>
    </source>
</evidence>
<dbReference type="SUPFAM" id="SSF161098">
    <property type="entry name" value="MetI-like"/>
    <property type="match status" value="1"/>
</dbReference>
<comment type="caution">
    <text evidence="9">The sequence shown here is derived from an EMBL/GenBank/DDBJ whole genome shotgun (WGS) entry which is preliminary data.</text>
</comment>
<evidence type="ECO:0000256" key="6">
    <source>
        <dbReference type="ARBA" id="ARBA00023136"/>
    </source>
</evidence>
<evidence type="ECO:0000256" key="3">
    <source>
        <dbReference type="ARBA" id="ARBA00022475"/>
    </source>
</evidence>
<feature type="transmembrane region" description="Helical" evidence="7">
    <location>
        <begin position="172"/>
        <end position="192"/>
    </location>
</feature>
<keyword evidence="5 7" id="KW-1133">Transmembrane helix</keyword>
<feature type="transmembrane region" description="Helical" evidence="7">
    <location>
        <begin position="133"/>
        <end position="160"/>
    </location>
</feature>
<keyword evidence="4 7" id="KW-0812">Transmembrane</keyword>
<feature type="domain" description="ABC transmembrane type-1" evidence="8">
    <location>
        <begin position="98"/>
        <end position="299"/>
    </location>
</feature>
<dbReference type="CDD" id="cd06261">
    <property type="entry name" value="TM_PBP2"/>
    <property type="match status" value="1"/>
</dbReference>
<gene>
    <name evidence="9" type="primary">oppB_17</name>
    <name evidence="9" type="ORF">SDC9_124503</name>
</gene>
<comment type="subcellular location">
    <subcellularLocation>
        <location evidence="1">Cell membrane</location>
        <topology evidence="1">Multi-pass membrane protein</topology>
    </subcellularLocation>
</comment>
<accession>A0A645CKN8</accession>
<dbReference type="InterPro" id="IPR035906">
    <property type="entry name" value="MetI-like_sf"/>
</dbReference>
<feature type="transmembrane region" description="Helical" evidence="7">
    <location>
        <begin position="230"/>
        <end position="256"/>
    </location>
</feature>
<evidence type="ECO:0000256" key="4">
    <source>
        <dbReference type="ARBA" id="ARBA00022692"/>
    </source>
</evidence>
<dbReference type="Pfam" id="PF00528">
    <property type="entry name" value="BPD_transp_1"/>
    <property type="match status" value="1"/>
</dbReference>
<dbReference type="InterPro" id="IPR045621">
    <property type="entry name" value="BPD_transp_1_N"/>
</dbReference>
<dbReference type="EMBL" id="VSSQ01027979">
    <property type="protein sequence ID" value="MPM77497.1"/>
    <property type="molecule type" value="Genomic_DNA"/>
</dbReference>